<keyword evidence="2" id="KW-1185">Reference proteome</keyword>
<organism evidence="1 2">
    <name type="scientific">Jimgerdemannia flammicorona</name>
    <dbReference type="NCBI Taxonomy" id="994334"/>
    <lineage>
        <taxon>Eukaryota</taxon>
        <taxon>Fungi</taxon>
        <taxon>Fungi incertae sedis</taxon>
        <taxon>Mucoromycota</taxon>
        <taxon>Mucoromycotina</taxon>
        <taxon>Endogonomycetes</taxon>
        <taxon>Endogonales</taxon>
        <taxon>Endogonaceae</taxon>
        <taxon>Jimgerdemannia</taxon>
    </lineage>
</organism>
<protein>
    <submittedName>
        <fullName evidence="1">P-loop containing nucleoside triphosphate hydrolase protein</fullName>
    </submittedName>
</protein>
<dbReference type="Gene3D" id="3.40.50.300">
    <property type="entry name" value="P-loop containing nucleotide triphosphate hydrolases"/>
    <property type="match status" value="1"/>
</dbReference>
<dbReference type="EMBL" id="RBNI01026590">
    <property type="protein sequence ID" value="RUO95712.1"/>
    <property type="molecule type" value="Genomic_DNA"/>
</dbReference>
<dbReference type="GO" id="GO:0016787">
    <property type="term" value="F:hydrolase activity"/>
    <property type="evidence" value="ECO:0007669"/>
    <property type="project" value="UniProtKB-KW"/>
</dbReference>
<gene>
    <name evidence="1" type="ORF">BC936DRAFT_143389</name>
</gene>
<evidence type="ECO:0000313" key="1">
    <source>
        <dbReference type="EMBL" id="RUO95712.1"/>
    </source>
</evidence>
<dbReference type="InterPro" id="IPR027417">
    <property type="entry name" value="P-loop_NTPase"/>
</dbReference>
<proteinExistence type="predicted"/>
<reference evidence="1 2" key="1">
    <citation type="journal article" date="2018" name="New Phytol.">
        <title>Phylogenomics of Endogonaceae and evolution of mycorrhizas within Mucoromycota.</title>
        <authorList>
            <person name="Chang Y."/>
            <person name="Desiro A."/>
            <person name="Na H."/>
            <person name="Sandor L."/>
            <person name="Lipzen A."/>
            <person name="Clum A."/>
            <person name="Barry K."/>
            <person name="Grigoriev I.V."/>
            <person name="Martin F.M."/>
            <person name="Stajich J.E."/>
            <person name="Smith M.E."/>
            <person name="Bonito G."/>
            <person name="Spatafora J.W."/>
        </authorList>
    </citation>
    <scope>NUCLEOTIDE SEQUENCE [LARGE SCALE GENOMIC DNA]</scope>
    <source>
        <strain evidence="1 2">GMNB39</strain>
    </source>
</reference>
<dbReference type="SUPFAM" id="SSF52540">
    <property type="entry name" value="P-loop containing nucleoside triphosphate hydrolases"/>
    <property type="match status" value="1"/>
</dbReference>
<keyword evidence="1" id="KW-0378">Hydrolase</keyword>
<accession>A0A432ZYY3</accession>
<dbReference type="PANTHER" id="PTHR10285">
    <property type="entry name" value="URIDINE KINASE"/>
    <property type="match status" value="1"/>
</dbReference>
<dbReference type="Proteomes" id="UP000268093">
    <property type="component" value="Unassembled WGS sequence"/>
</dbReference>
<evidence type="ECO:0000313" key="2">
    <source>
        <dbReference type="Proteomes" id="UP000268093"/>
    </source>
</evidence>
<sequence length="413" mass="47194">MPEHKSYEKLPQTQASLNHILHHYYNFKKHATLNDTPKPFFVGLSGCQGSGKTTLCQTLVHLLSQPPHNLKVVAFSMDDLYLPFAAQQSLSHSNPHNLLLEFRGQPGTHDILLGRDTFQTLSSAHAAFYGNRTATHPSVPIPSYDKSLNAGRGDRLPQTQWPVVQPPFDIVLFEGWSLGFKPLPASEVDRLRQIKAHLAAHPIEHLQQLNTNLAEYDREWYSFLDIFIHLAPLNLADVHTWRLQQERYMRRSRGVRGMSDDQVRDFVDRYMPAYELYLPRLERVGFFGPGYMGEERGAYEGAAERGEHYDASGRHLKVVIDAERRVVSSQVTDGDGKWREYGIRRKAVVKSWGHARVLNWRLHGEKVWFVGGALAVGIVAWMVLRERGRMHGVIGRIQGVVVGVKGLWERREW</sequence>
<comment type="caution">
    <text evidence="1">The sequence shown here is derived from an EMBL/GenBank/DDBJ whole genome shotgun (WGS) entry which is preliminary data.</text>
</comment>
<dbReference type="OrthoDB" id="347435at2759"/>
<dbReference type="AlphaFoldDB" id="A0A432ZYY3"/>
<name>A0A432ZYY3_9FUNG</name>